<evidence type="ECO:0000256" key="2">
    <source>
        <dbReference type="ARBA" id="ARBA00004177"/>
    </source>
</evidence>
<dbReference type="InterPro" id="IPR001461">
    <property type="entry name" value="Aspartic_peptidase_A1"/>
</dbReference>
<evidence type="ECO:0000256" key="16">
    <source>
        <dbReference type="PIRSR" id="PIRSR601461-2"/>
    </source>
</evidence>
<dbReference type="InterPro" id="IPR012848">
    <property type="entry name" value="Aspartic_peptidase_N"/>
</dbReference>
<evidence type="ECO:0000256" key="14">
    <source>
        <dbReference type="ARBA" id="ARBA00058213"/>
    </source>
</evidence>
<evidence type="ECO:0000256" key="17">
    <source>
        <dbReference type="RuleBase" id="RU000454"/>
    </source>
</evidence>
<keyword evidence="9" id="KW-0967">Endosome</keyword>
<dbReference type="GO" id="GO:0006508">
    <property type="term" value="P:proteolysis"/>
    <property type="evidence" value="ECO:0007669"/>
    <property type="project" value="UniProtKB-KW"/>
</dbReference>
<evidence type="ECO:0000256" key="11">
    <source>
        <dbReference type="ARBA" id="ARBA00023145"/>
    </source>
</evidence>
<keyword evidence="7 18" id="KW-0732">Signal</keyword>
<evidence type="ECO:0000256" key="9">
    <source>
        <dbReference type="ARBA" id="ARBA00022753"/>
    </source>
</evidence>
<evidence type="ECO:0000259" key="19">
    <source>
        <dbReference type="PROSITE" id="PS51767"/>
    </source>
</evidence>
<feature type="domain" description="Peptidase A1" evidence="19">
    <location>
        <begin position="71"/>
        <end position="382"/>
    </location>
</feature>
<dbReference type="Gene3D" id="2.40.70.10">
    <property type="entry name" value="Acid Proteases"/>
    <property type="match status" value="2"/>
</dbReference>
<dbReference type="InterPro" id="IPR033121">
    <property type="entry name" value="PEPTIDASE_A1"/>
</dbReference>
<comment type="subunit">
    <text evidence="4">Homodimer; disulfide-linked.</text>
</comment>
<feature type="active site" evidence="15">
    <location>
        <position position="89"/>
    </location>
</feature>
<dbReference type="PRINTS" id="PR00792">
    <property type="entry name" value="PEPSIN"/>
</dbReference>
<dbReference type="Gene3D" id="6.10.140.60">
    <property type="match status" value="1"/>
</dbReference>
<evidence type="ECO:0000256" key="7">
    <source>
        <dbReference type="ARBA" id="ARBA00022729"/>
    </source>
</evidence>
<feature type="active site" evidence="15">
    <location>
        <position position="274"/>
    </location>
</feature>
<evidence type="ECO:0000256" key="6">
    <source>
        <dbReference type="ARBA" id="ARBA00022670"/>
    </source>
</evidence>
<keyword evidence="21" id="KW-1185">Reference proteome</keyword>
<dbReference type="Proteomes" id="UP000824782">
    <property type="component" value="Unassembled WGS sequence"/>
</dbReference>
<evidence type="ECO:0000256" key="8">
    <source>
        <dbReference type="ARBA" id="ARBA00022750"/>
    </source>
</evidence>
<evidence type="ECO:0000313" key="21">
    <source>
        <dbReference type="Proteomes" id="UP000824782"/>
    </source>
</evidence>
<evidence type="ECO:0000256" key="3">
    <source>
        <dbReference type="ARBA" id="ARBA00007447"/>
    </source>
</evidence>
<dbReference type="FunFam" id="2.40.70.10:FF:000006">
    <property type="entry name" value="Cathepsin E"/>
    <property type="match status" value="1"/>
</dbReference>
<name>A0AAV7CVR4_ENGPU</name>
<dbReference type="EC" id="3.4.23.34" evidence="5"/>
<keyword evidence="6 17" id="KW-0645">Protease</keyword>
<evidence type="ECO:0000256" key="13">
    <source>
        <dbReference type="ARBA" id="ARBA00023180"/>
    </source>
</evidence>
<dbReference type="AlphaFoldDB" id="A0AAV7CVR4"/>
<evidence type="ECO:0000256" key="10">
    <source>
        <dbReference type="ARBA" id="ARBA00022801"/>
    </source>
</evidence>
<dbReference type="Pfam" id="PF07966">
    <property type="entry name" value="A1_Propeptide"/>
    <property type="match status" value="1"/>
</dbReference>
<dbReference type="InterPro" id="IPR001969">
    <property type="entry name" value="Aspartic_peptidase_AS"/>
</dbReference>
<organism evidence="20 21">
    <name type="scientific">Engystomops pustulosus</name>
    <name type="common">Tungara frog</name>
    <name type="synonym">Physalaemus pustulosus</name>
    <dbReference type="NCBI Taxonomy" id="76066"/>
    <lineage>
        <taxon>Eukaryota</taxon>
        <taxon>Metazoa</taxon>
        <taxon>Chordata</taxon>
        <taxon>Craniata</taxon>
        <taxon>Vertebrata</taxon>
        <taxon>Euteleostomi</taxon>
        <taxon>Amphibia</taxon>
        <taxon>Batrachia</taxon>
        <taxon>Anura</taxon>
        <taxon>Neobatrachia</taxon>
        <taxon>Hyloidea</taxon>
        <taxon>Leptodactylidae</taxon>
        <taxon>Leiuperinae</taxon>
        <taxon>Engystomops</taxon>
    </lineage>
</organism>
<dbReference type="PANTHER" id="PTHR47966:SF26">
    <property type="entry name" value="CATHEPSIN E"/>
    <property type="match status" value="1"/>
</dbReference>
<keyword evidence="10 17" id="KW-0378">Hydrolase</keyword>
<comment type="subcellular location">
    <subcellularLocation>
        <location evidence="2">Endosome</location>
    </subcellularLocation>
</comment>
<evidence type="ECO:0000256" key="12">
    <source>
        <dbReference type="ARBA" id="ARBA00023157"/>
    </source>
</evidence>
<feature type="signal peptide" evidence="18">
    <location>
        <begin position="1"/>
        <end position="16"/>
    </location>
</feature>
<comment type="catalytic activity">
    <reaction evidence="1">
        <text>Similar to cathepsin D, but slightly broader specificity.</text>
        <dbReference type="EC" id="3.4.23.34"/>
    </reaction>
</comment>
<feature type="disulfide bond" evidence="16">
    <location>
        <begin position="265"/>
        <end position="269"/>
    </location>
</feature>
<gene>
    <name evidence="20" type="ORF">GDO81_006314</name>
</gene>
<keyword evidence="8 17" id="KW-0064">Aspartyl protease</keyword>
<dbReference type="PROSITE" id="PS00141">
    <property type="entry name" value="ASP_PROTEASE"/>
    <property type="match status" value="2"/>
</dbReference>
<comment type="similarity">
    <text evidence="3 17">Belongs to the peptidase A1 family.</text>
</comment>
<comment type="caution">
    <text evidence="20">The sequence shown here is derived from an EMBL/GenBank/DDBJ whole genome shotgun (WGS) entry which is preliminary data.</text>
</comment>
<evidence type="ECO:0000256" key="18">
    <source>
        <dbReference type="SAM" id="SignalP"/>
    </source>
</evidence>
<evidence type="ECO:0000256" key="4">
    <source>
        <dbReference type="ARBA" id="ARBA00011748"/>
    </source>
</evidence>
<evidence type="ECO:0000313" key="20">
    <source>
        <dbReference type="EMBL" id="KAG8589235.1"/>
    </source>
</evidence>
<feature type="disulfide bond" evidence="16">
    <location>
        <begin position="102"/>
        <end position="107"/>
    </location>
</feature>
<evidence type="ECO:0000256" key="15">
    <source>
        <dbReference type="PIRSR" id="PIRSR601461-1"/>
    </source>
</evidence>
<dbReference type="InterPro" id="IPR021109">
    <property type="entry name" value="Peptidase_aspartic_dom_sf"/>
</dbReference>
<reference evidence="20" key="1">
    <citation type="thesis" date="2020" institute="ProQuest LLC" country="789 East Eisenhower Parkway, Ann Arbor, MI, USA">
        <title>Comparative Genomics and Chromosome Evolution.</title>
        <authorList>
            <person name="Mudd A.B."/>
        </authorList>
    </citation>
    <scope>NUCLEOTIDE SEQUENCE</scope>
    <source>
        <strain evidence="20">237g6f4</strain>
        <tissue evidence="20">Blood</tissue>
    </source>
</reference>
<keyword evidence="11" id="KW-0865">Zymogen</keyword>
<dbReference type="FunFam" id="2.40.70.10:FF:000004">
    <property type="entry name" value="Pepsin A"/>
    <property type="match status" value="1"/>
</dbReference>
<proteinExistence type="inferred from homology"/>
<keyword evidence="13" id="KW-0325">Glycoprotein</keyword>
<keyword evidence="12 16" id="KW-1015">Disulfide bond</keyword>
<dbReference type="GO" id="GO:0019886">
    <property type="term" value="P:antigen processing and presentation of exogenous peptide antigen via MHC class II"/>
    <property type="evidence" value="ECO:0007669"/>
    <property type="project" value="TreeGrafter"/>
</dbReference>
<evidence type="ECO:0000256" key="5">
    <source>
        <dbReference type="ARBA" id="ARBA00013240"/>
    </source>
</evidence>
<evidence type="ECO:0000256" key="1">
    <source>
        <dbReference type="ARBA" id="ARBA00001898"/>
    </source>
</evidence>
<feature type="chain" id="PRO_5043440072" description="cathepsin E" evidence="18">
    <location>
        <begin position="17"/>
        <end position="394"/>
    </location>
</feature>
<dbReference type="GO" id="GO:0005768">
    <property type="term" value="C:endosome"/>
    <property type="evidence" value="ECO:0007669"/>
    <property type="project" value="UniProtKB-SubCell"/>
</dbReference>
<protein>
    <recommendedName>
        <fullName evidence="5">cathepsin E</fullName>
        <ecNumber evidence="5">3.4.23.34</ecNumber>
    </recommendedName>
</protein>
<dbReference type="GO" id="GO:0004190">
    <property type="term" value="F:aspartic-type endopeptidase activity"/>
    <property type="evidence" value="ECO:0007669"/>
    <property type="project" value="UniProtKB-KW"/>
</dbReference>
<comment type="function">
    <text evidence="14">May have a role in immune function. Probably involved in the processing of antigenic peptides during MHC class II-mediated antigen presentation.</text>
</comment>
<feature type="disulfide bond" evidence="16">
    <location>
        <begin position="307"/>
        <end position="341"/>
    </location>
</feature>
<dbReference type="EMBL" id="WNYA01000002">
    <property type="protein sequence ID" value="KAG8589235.1"/>
    <property type="molecule type" value="Genomic_DNA"/>
</dbReference>
<sequence>MKRLFLILLCLAVVDGVIRIPLKRQKSLRKTLKEKGRLSDVWTRKGLELLQSCNSPETASEPLLNYFDVEYFGQISIGTPPQVFTVVFDTGSSNLWVPSIYCTSPACTKHSRYQPSLSSTYQSDGQSFFIQYGTGNLTGVLGIDQVTVQGITVQKQVFAESVSEPGSTFQDANFDGILGLAYPSLAVDGCTPVFDNMIAQNVVELPLFGVYMNRDPNSQEGGELVFGGFDTSRFSGQLNWVPVTVQGYWQIQVDSILVEGQEVFCSQGCQAIVDTGTSMITGPTTDIQLLQEYIGATETDGEYGVSCSNLSSMPTVTFVINGNNYDLSPNQYTLPDGENYCGSGFQGMDIPPPSGPLWILGDVFIGQFYSVFDRGGNRVGLAPVVPYESATNGI</sequence>
<dbReference type="SUPFAM" id="SSF50630">
    <property type="entry name" value="Acid proteases"/>
    <property type="match status" value="1"/>
</dbReference>
<dbReference type="PANTHER" id="PTHR47966">
    <property type="entry name" value="BETA-SITE APP-CLEAVING ENZYME, ISOFORM A-RELATED"/>
    <property type="match status" value="1"/>
</dbReference>
<dbReference type="PROSITE" id="PS51767">
    <property type="entry name" value="PEPTIDASE_A1"/>
    <property type="match status" value="1"/>
</dbReference>
<dbReference type="Pfam" id="PF00026">
    <property type="entry name" value="Asp"/>
    <property type="match status" value="1"/>
</dbReference>
<accession>A0AAV7CVR4</accession>